<dbReference type="EMBL" id="JANFXK010000008">
    <property type="protein sequence ID" value="MCQ4636878.1"/>
    <property type="molecule type" value="Genomic_DNA"/>
</dbReference>
<gene>
    <name evidence="1" type="ORF">NE619_09055</name>
</gene>
<sequence length="60" mass="7018">MEKDQQELGFSLDVDKNSDLPFGQGFIFGKLEELSKYKIISRRNDTFRKEHGKIRAKLSK</sequence>
<protein>
    <submittedName>
        <fullName evidence="1">Uncharacterized protein</fullName>
    </submittedName>
</protein>
<keyword evidence="2" id="KW-1185">Reference proteome</keyword>
<dbReference type="Proteomes" id="UP001524502">
    <property type="component" value="Unassembled WGS sequence"/>
</dbReference>
<evidence type="ECO:0000313" key="2">
    <source>
        <dbReference type="Proteomes" id="UP001524502"/>
    </source>
</evidence>
<comment type="caution">
    <text evidence="1">The sequence shown here is derived from an EMBL/GenBank/DDBJ whole genome shotgun (WGS) entry which is preliminary data.</text>
</comment>
<reference evidence="1 2" key="1">
    <citation type="submission" date="2022-06" db="EMBL/GenBank/DDBJ databases">
        <title>Isolation of gut microbiota from human fecal samples.</title>
        <authorList>
            <person name="Pamer E.G."/>
            <person name="Barat B."/>
            <person name="Waligurski E."/>
            <person name="Medina S."/>
            <person name="Paddock L."/>
            <person name="Mostad J."/>
        </authorList>
    </citation>
    <scope>NUCLEOTIDE SEQUENCE [LARGE SCALE GENOMIC DNA]</scope>
    <source>
        <strain evidence="1 2">SL.3.17</strain>
    </source>
</reference>
<organism evidence="1 2">
    <name type="scientific">Anaerovorax odorimutans</name>
    <dbReference type="NCBI Taxonomy" id="109327"/>
    <lineage>
        <taxon>Bacteria</taxon>
        <taxon>Bacillati</taxon>
        <taxon>Bacillota</taxon>
        <taxon>Clostridia</taxon>
        <taxon>Peptostreptococcales</taxon>
        <taxon>Anaerovoracaceae</taxon>
        <taxon>Anaerovorax</taxon>
    </lineage>
</organism>
<proteinExistence type="predicted"/>
<accession>A0ABT1RNY2</accession>
<dbReference type="RefSeq" id="WP_256132069.1">
    <property type="nucleotide sequence ID" value="NZ_JANFXK010000008.1"/>
</dbReference>
<name>A0ABT1RNY2_9FIRM</name>
<evidence type="ECO:0000313" key="1">
    <source>
        <dbReference type="EMBL" id="MCQ4636878.1"/>
    </source>
</evidence>